<keyword evidence="4" id="KW-0443">Lipid metabolism</keyword>
<sequence>MSTDDRSTQTVEPEVAAAPARTLATLVLSAATRYSGSAMRYPQDGGWERTSYPQLGADVRTIAKGLIALGVTPGERVAILSNTRAEWTLADFGAICAGAVVVPVYQTNSPDECQYVLEHSGATVLFAEDEGQIAKLAQIRDALPQLRQIIRFEGAGEGAMTLDELRSAAADVSDAALDARVEAIASGDIATIVYTSGTTGPPKGCMLTHGNLCSDVDGIHQRLKITPDDDVLYVFLPLAHVLTRIVQLFGIDAGGEMAYWRRDPKKIVDDVQIIKPTYLPSVPRIFEKIHTTATAKADEAGGVKAKLFHWAVAVGREVARREDRGGHPGLVLKAQHALADKLVLHKIRDLFGGRVKLALSGAAPIDTDILEFFHAAGVWVLEGYGMTETCAVETLNTIEEHRFGSVGRPLPVCEVKVAEDGELLMRGPNVFKGYYNNEEATAETLTADGWLHSGDLAELDADGYVSITGRKKDLIITSSGKNISPSNIENALKLCRWISQAVVYGDRRPYLTALLTLDPDEAGALAEQVGASSKDPAALAQDPAVREELQKAVDDANAKFARIEQVKKFTVLERDLSQEEEELTPTLKVKRNVVYERYKDQFTQLYDGG</sequence>
<organism evidence="8">
    <name type="scientific">uncultured Solirubrobacteraceae bacterium</name>
    <dbReference type="NCBI Taxonomy" id="1162706"/>
    <lineage>
        <taxon>Bacteria</taxon>
        <taxon>Bacillati</taxon>
        <taxon>Actinomycetota</taxon>
        <taxon>Thermoleophilia</taxon>
        <taxon>Solirubrobacterales</taxon>
        <taxon>Solirubrobacteraceae</taxon>
        <taxon>environmental samples</taxon>
    </lineage>
</organism>
<dbReference type="Pfam" id="PF23562">
    <property type="entry name" value="AMP-binding_C_3"/>
    <property type="match status" value="1"/>
</dbReference>
<evidence type="ECO:0000256" key="4">
    <source>
        <dbReference type="ARBA" id="ARBA00023098"/>
    </source>
</evidence>
<dbReference type="Gene3D" id="3.40.50.12780">
    <property type="entry name" value="N-terminal domain of ligase-like"/>
    <property type="match status" value="1"/>
</dbReference>
<dbReference type="InterPro" id="IPR042099">
    <property type="entry name" value="ANL_N_sf"/>
</dbReference>
<name>A0A6J4RXX9_9ACTN</name>
<dbReference type="AlphaFoldDB" id="A0A6J4RXX9"/>
<feature type="domain" description="AMP-dependent synthetase/ligase" evidence="7">
    <location>
        <begin position="39"/>
        <end position="435"/>
    </location>
</feature>
<comment type="catalytic activity">
    <reaction evidence="5">
        <text>a long-chain fatty acid + ATP + CoA = a long-chain fatty acyl-CoA + AMP + diphosphate</text>
        <dbReference type="Rhea" id="RHEA:15421"/>
        <dbReference type="ChEBI" id="CHEBI:30616"/>
        <dbReference type="ChEBI" id="CHEBI:33019"/>
        <dbReference type="ChEBI" id="CHEBI:57287"/>
        <dbReference type="ChEBI" id="CHEBI:57560"/>
        <dbReference type="ChEBI" id="CHEBI:83139"/>
        <dbReference type="ChEBI" id="CHEBI:456215"/>
        <dbReference type="EC" id="6.2.1.3"/>
    </reaction>
    <physiologicalReaction direction="left-to-right" evidence="5">
        <dbReference type="Rhea" id="RHEA:15422"/>
    </physiologicalReaction>
</comment>
<dbReference type="InterPro" id="IPR000873">
    <property type="entry name" value="AMP-dep_synth/lig_dom"/>
</dbReference>
<evidence type="ECO:0000256" key="5">
    <source>
        <dbReference type="ARBA" id="ARBA00024484"/>
    </source>
</evidence>
<gene>
    <name evidence="8" type="ORF">AVDCRST_MAG67-1033</name>
</gene>
<dbReference type="GO" id="GO:0004467">
    <property type="term" value="F:long-chain fatty acid-CoA ligase activity"/>
    <property type="evidence" value="ECO:0007669"/>
    <property type="project" value="UniProtKB-EC"/>
</dbReference>
<dbReference type="EMBL" id="CADCVQ010000053">
    <property type="protein sequence ID" value="CAA9484778.1"/>
    <property type="molecule type" value="Genomic_DNA"/>
</dbReference>
<evidence type="ECO:0000256" key="6">
    <source>
        <dbReference type="ARBA" id="ARBA00032875"/>
    </source>
</evidence>
<keyword evidence="3" id="KW-0276">Fatty acid metabolism</keyword>
<dbReference type="Pfam" id="PF00501">
    <property type="entry name" value="AMP-binding"/>
    <property type="match status" value="1"/>
</dbReference>
<dbReference type="PROSITE" id="PS00455">
    <property type="entry name" value="AMP_BINDING"/>
    <property type="match status" value="1"/>
</dbReference>
<dbReference type="PANTHER" id="PTHR43272:SF32">
    <property type="entry name" value="AMP-DEPENDENT SYNTHETASE_LIGASE DOMAIN-CONTAINING PROTEIN"/>
    <property type="match status" value="1"/>
</dbReference>
<evidence type="ECO:0000313" key="8">
    <source>
        <dbReference type="EMBL" id="CAA9484778.1"/>
    </source>
</evidence>
<evidence type="ECO:0000259" key="7">
    <source>
        <dbReference type="Pfam" id="PF00501"/>
    </source>
</evidence>
<evidence type="ECO:0000256" key="3">
    <source>
        <dbReference type="ARBA" id="ARBA00022832"/>
    </source>
</evidence>
<dbReference type="InterPro" id="IPR020845">
    <property type="entry name" value="AMP-binding_CS"/>
</dbReference>
<proteinExistence type="inferred from homology"/>
<reference evidence="8" key="1">
    <citation type="submission" date="2020-02" db="EMBL/GenBank/DDBJ databases">
        <authorList>
            <person name="Meier V. D."/>
        </authorList>
    </citation>
    <scope>NUCLEOTIDE SEQUENCE</scope>
    <source>
        <strain evidence="8">AVDCRST_MAG67</strain>
    </source>
</reference>
<dbReference type="InterPro" id="IPR045851">
    <property type="entry name" value="AMP-bd_C_sf"/>
</dbReference>
<protein>
    <recommendedName>
        <fullName evidence="6">Acyl-CoA synthetase</fullName>
    </recommendedName>
</protein>
<dbReference type="SUPFAM" id="SSF56801">
    <property type="entry name" value="Acetyl-CoA synthetase-like"/>
    <property type="match status" value="1"/>
</dbReference>
<comment type="similarity">
    <text evidence="1">Belongs to the ATP-dependent AMP-binding enzyme family.</text>
</comment>
<evidence type="ECO:0000256" key="2">
    <source>
        <dbReference type="ARBA" id="ARBA00022598"/>
    </source>
</evidence>
<dbReference type="Gene3D" id="3.30.300.30">
    <property type="match status" value="1"/>
</dbReference>
<evidence type="ECO:0000256" key="1">
    <source>
        <dbReference type="ARBA" id="ARBA00006432"/>
    </source>
</evidence>
<dbReference type="PANTHER" id="PTHR43272">
    <property type="entry name" value="LONG-CHAIN-FATTY-ACID--COA LIGASE"/>
    <property type="match status" value="1"/>
</dbReference>
<dbReference type="CDD" id="cd05907">
    <property type="entry name" value="VL_LC_FACS_like"/>
    <property type="match status" value="1"/>
</dbReference>
<accession>A0A6J4RXX9</accession>
<dbReference type="GO" id="GO:0016020">
    <property type="term" value="C:membrane"/>
    <property type="evidence" value="ECO:0007669"/>
    <property type="project" value="TreeGrafter"/>
</dbReference>
<keyword evidence="2 8" id="KW-0436">Ligase</keyword>